<feature type="transmembrane region" description="Helical" evidence="1">
    <location>
        <begin position="12"/>
        <end position="35"/>
    </location>
</feature>
<proteinExistence type="predicted"/>
<organism evidence="2 3">
    <name type="scientific">Micromonospora chokoriensis</name>
    <dbReference type="NCBI Taxonomy" id="356851"/>
    <lineage>
        <taxon>Bacteria</taxon>
        <taxon>Bacillati</taxon>
        <taxon>Actinomycetota</taxon>
        <taxon>Actinomycetes</taxon>
        <taxon>Micromonosporales</taxon>
        <taxon>Micromonosporaceae</taxon>
        <taxon>Micromonospora</taxon>
    </lineage>
</organism>
<evidence type="ECO:0000256" key="1">
    <source>
        <dbReference type="SAM" id="Phobius"/>
    </source>
</evidence>
<keyword evidence="1" id="KW-0472">Membrane</keyword>
<feature type="transmembrane region" description="Helical" evidence="1">
    <location>
        <begin position="90"/>
        <end position="109"/>
    </location>
</feature>
<accession>A0A1C4W7I0</accession>
<dbReference type="AlphaFoldDB" id="A0A1C4W7I0"/>
<dbReference type="Proteomes" id="UP000198224">
    <property type="component" value="Chromosome I"/>
</dbReference>
<evidence type="ECO:0000313" key="2">
    <source>
        <dbReference type="EMBL" id="SCE92176.1"/>
    </source>
</evidence>
<keyword evidence="1" id="KW-1133">Transmembrane helix</keyword>
<sequence length="112" mass="11253">MDHNGVRGRYGRSVAVASGWYVTVGAAVAVGLASVPSPPRTDCSAWFSCLSPGESLALVMLVWGGPVLAGLLVVTALVTALVVRLVPSAVLAGTLSALVTVTICAAVYAGRS</sequence>
<evidence type="ECO:0000313" key="3">
    <source>
        <dbReference type="Proteomes" id="UP000198224"/>
    </source>
</evidence>
<feature type="transmembrane region" description="Helical" evidence="1">
    <location>
        <begin position="55"/>
        <end position="83"/>
    </location>
</feature>
<dbReference type="RefSeq" id="WP_088987813.1">
    <property type="nucleotide sequence ID" value="NZ_LT607409.1"/>
</dbReference>
<gene>
    <name evidence="2" type="ORF">GA0070612_2207</name>
</gene>
<keyword evidence="1" id="KW-0812">Transmembrane</keyword>
<dbReference type="EMBL" id="LT607409">
    <property type="protein sequence ID" value="SCE92176.1"/>
    <property type="molecule type" value="Genomic_DNA"/>
</dbReference>
<keyword evidence="3" id="KW-1185">Reference proteome</keyword>
<name>A0A1C4W7I0_9ACTN</name>
<reference evidence="3" key="1">
    <citation type="submission" date="2016-06" db="EMBL/GenBank/DDBJ databases">
        <authorList>
            <person name="Varghese N."/>
            <person name="Submissions Spin"/>
        </authorList>
    </citation>
    <scope>NUCLEOTIDE SEQUENCE [LARGE SCALE GENOMIC DNA]</scope>
    <source>
        <strain evidence="3">DSM 45160</strain>
    </source>
</reference>
<protein>
    <submittedName>
        <fullName evidence="2">Uncharacterized protein</fullName>
    </submittedName>
</protein>